<comment type="pathway">
    <text evidence="1">Porphyrin-containing compound metabolism; siroheme biosynthesis; sirohydrochlorin from precorrin-2: step 1/1.</text>
</comment>
<evidence type="ECO:0000313" key="8">
    <source>
        <dbReference type="EMBL" id="KLI02435.1"/>
    </source>
</evidence>
<sequence>MYYPIMLDIRGRKAVVAGGGQVACRKIKALIDAGATVTVISVHGSEQLKKWSETGQIHWLRRAWKRNDAEAAFIVFAATDDREVNKQIAEQTRSSQLVNNIDRYEEGNFVLPAVFHRGRLTLAVSTGGASPLLARRIRDEAAGRLNDQTEDYLEFLFQMRQEIKRKVTRPADKTLCLRNLLDRKYREKQIREQTLHHIDTFIKESLFQ</sequence>
<reference evidence="8 9" key="1">
    <citation type="journal article" date="2011" name="J. Bacteriol.">
        <title>Draft genome sequence of Sporolactobacillus inulinus strain CASD, an efficient D-lactic acid-producing bacterium with high-concentration lactate tolerance capability.</title>
        <authorList>
            <person name="Yu B."/>
            <person name="Su F."/>
            <person name="Wang L."/>
            <person name="Xu K."/>
            <person name="Zhao B."/>
            <person name="Xu P."/>
        </authorList>
    </citation>
    <scope>NUCLEOTIDE SEQUENCE [LARGE SCALE GENOMIC DNA]</scope>
    <source>
        <strain evidence="8 9">CASD</strain>
    </source>
</reference>
<evidence type="ECO:0000256" key="2">
    <source>
        <dbReference type="ARBA" id="ARBA00012400"/>
    </source>
</evidence>
<dbReference type="STRING" id="1069536.SINU_08210"/>
<dbReference type="GO" id="GO:0043115">
    <property type="term" value="F:precorrin-2 dehydrogenase activity"/>
    <property type="evidence" value="ECO:0007669"/>
    <property type="project" value="UniProtKB-EC"/>
</dbReference>
<comment type="catalytic activity">
    <reaction evidence="6">
        <text>precorrin-2 + NAD(+) = sirohydrochlorin + NADH + 2 H(+)</text>
        <dbReference type="Rhea" id="RHEA:15613"/>
        <dbReference type="ChEBI" id="CHEBI:15378"/>
        <dbReference type="ChEBI" id="CHEBI:57540"/>
        <dbReference type="ChEBI" id="CHEBI:57945"/>
        <dbReference type="ChEBI" id="CHEBI:58351"/>
        <dbReference type="ChEBI" id="CHEBI:58827"/>
        <dbReference type="EC" id="1.3.1.76"/>
    </reaction>
</comment>
<evidence type="ECO:0000256" key="5">
    <source>
        <dbReference type="ARBA" id="ARBA00023244"/>
    </source>
</evidence>
<evidence type="ECO:0000256" key="4">
    <source>
        <dbReference type="ARBA" id="ARBA00023027"/>
    </source>
</evidence>
<dbReference type="EMBL" id="AFVQ02000100">
    <property type="protein sequence ID" value="KLI02435.1"/>
    <property type="molecule type" value="Genomic_DNA"/>
</dbReference>
<dbReference type="PANTHER" id="PTHR35330:SF1">
    <property type="entry name" value="SIROHEME BIOSYNTHESIS PROTEIN MET8"/>
    <property type="match status" value="1"/>
</dbReference>
<dbReference type="InterPro" id="IPR028161">
    <property type="entry name" value="Met8-like"/>
</dbReference>
<name>A0A0U1QNT8_9BACL</name>
<evidence type="ECO:0000259" key="7">
    <source>
        <dbReference type="Pfam" id="PF14824"/>
    </source>
</evidence>
<evidence type="ECO:0000256" key="6">
    <source>
        <dbReference type="ARBA" id="ARBA00047561"/>
    </source>
</evidence>
<feature type="domain" description="Siroheme synthase central" evidence="7">
    <location>
        <begin position="117"/>
        <end position="140"/>
    </location>
</feature>
<dbReference type="Gene3D" id="3.40.50.720">
    <property type="entry name" value="NAD(P)-binding Rossmann-like Domain"/>
    <property type="match status" value="1"/>
</dbReference>
<dbReference type="EC" id="1.3.1.76" evidence="2"/>
<evidence type="ECO:0000256" key="1">
    <source>
        <dbReference type="ARBA" id="ARBA00005010"/>
    </source>
</evidence>
<keyword evidence="5" id="KW-0627">Porphyrin biosynthesis</keyword>
<dbReference type="GO" id="GO:0004325">
    <property type="term" value="F:ferrochelatase activity"/>
    <property type="evidence" value="ECO:0007669"/>
    <property type="project" value="InterPro"/>
</dbReference>
<dbReference type="InterPro" id="IPR028281">
    <property type="entry name" value="Sirohaem_synthase_central"/>
</dbReference>
<dbReference type="InterPro" id="IPR042518">
    <property type="entry name" value="SirC_C"/>
</dbReference>
<evidence type="ECO:0000313" key="9">
    <source>
        <dbReference type="Proteomes" id="UP000035553"/>
    </source>
</evidence>
<evidence type="ECO:0000256" key="3">
    <source>
        <dbReference type="ARBA" id="ARBA00023002"/>
    </source>
</evidence>
<dbReference type="InterPro" id="IPR006367">
    <property type="entry name" value="Sirohaem_synthase_N"/>
</dbReference>
<dbReference type="Proteomes" id="UP000035553">
    <property type="component" value="Unassembled WGS sequence"/>
</dbReference>
<dbReference type="Pfam" id="PF22440">
    <property type="entry name" value="SirC_C"/>
    <property type="match status" value="1"/>
</dbReference>
<gene>
    <name evidence="8" type="ORF">SINU_08210</name>
</gene>
<accession>A0A0U1QNT8</accession>
<dbReference type="Pfam" id="PF14824">
    <property type="entry name" value="Sirohm_synth_M"/>
    <property type="match status" value="1"/>
</dbReference>
<dbReference type="SUPFAM" id="SSF75615">
    <property type="entry name" value="Siroheme synthase middle domains-like"/>
    <property type="match status" value="1"/>
</dbReference>
<dbReference type="RefSeq" id="WP_010023391.1">
    <property type="nucleotide sequence ID" value="NZ_AFVQ02000100.1"/>
</dbReference>
<dbReference type="GO" id="GO:0019354">
    <property type="term" value="P:siroheme biosynthetic process"/>
    <property type="evidence" value="ECO:0007669"/>
    <property type="project" value="UniProtKB-UniPathway"/>
</dbReference>
<dbReference type="SUPFAM" id="SSF51735">
    <property type="entry name" value="NAD(P)-binding Rossmann-fold domains"/>
    <property type="match status" value="1"/>
</dbReference>
<dbReference type="AlphaFoldDB" id="A0A0U1QNT8"/>
<dbReference type="NCBIfam" id="TIGR01470">
    <property type="entry name" value="cysG_Nterm"/>
    <property type="match status" value="1"/>
</dbReference>
<organism evidence="8 9">
    <name type="scientific">Sporolactobacillus inulinus CASD</name>
    <dbReference type="NCBI Taxonomy" id="1069536"/>
    <lineage>
        <taxon>Bacteria</taxon>
        <taxon>Bacillati</taxon>
        <taxon>Bacillota</taxon>
        <taxon>Bacilli</taxon>
        <taxon>Bacillales</taxon>
        <taxon>Sporolactobacillaceae</taxon>
        <taxon>Sporolactobacillus</taxon>
    </lineage>
</organism>
<proteinExistence type="predicted"/>
<dbReference type="PANTHER" id="PTHR35330">
    <property type="entry name" value="SIROHEME BIOSYNTHESIS PROTEIN MET8"/>
    <property type="match status" value="1"/>
</dbReference>
<protein>
    <recommendedName>
        <fullName evidence="2">precorrin-2 dehydrogenase</fullName>
        <ecNumber evidence="2">1.3.1.76</ecNumber>
    </recommendedName>
</protein>
<dbReference type="Gene3D" id="1.10.8.610">
    <property type="entry name" value="SirC, precorrin-2 dehydrogenase, C-terminal helical domain-like"/>
    <property type="match status" value="1"/>
</dbReference>
<comment type="caution">
    <text evidence="8">The sequence shown here is derived from an EMBL/GenBank/DDBJ whole genome shotgun (WGS) entry which is preliminary data.</text>
</comment>
<dbReference type="UniPathway" id="UPA00262">
    <property type="reaction ID" value="UER00222"/>
</dbReference>
<keyword evidence="4" id="KW-0520">NAD</keyword>
<dbReference type="InterPro" id="IPR036291">
    <property type="entry name" value="NAD(P)-bd_dom_sf"/>
</dbReference>
<dbReference type="OrthoDB" id="9773765at2"/>
<keyword evidence="9" id="KW-1185">Reference proteome</keyword>
<dbReference type="Pfam" id="PF13241">
    <property type="entry name" value="NAD_binding_7"/>
    <property type="match status" value="1"/>
</dbReference>
<keyword evidence="3" id="KW-0560">Oxidoreductase</keyword>